<reference evidence="1 2" key="1">
    <citation type="submission" date="2015-11" db="EMBL/GenBank/DDBJ databases">
        <authorList>
            <person name="Sahl J."/>
            <person name="Wagner D."/>
            <person name="Keim P."/>
        </authorList>
    </citation>
    <scope>NUCLEOTIDE SEQUENCE [LARGE SCALE GENOMIC DNA]</scope>
    <source>
        <strain evidence="1 2">AZ-4-2-10-S1-D7</strain>
    </source>
</reference>
<dbReference type="RefSeq" id="WP_060967376.1">
    <property type="nucleotide sequence ID" value="NZ_CM003769.1"/>
</dbReference>
<evidence type="ECO:0000313" key="1">
    <source>
        <dbReference type="EMBL" id="KWZ33221.1"/>
    </source>
</evidence>
<dbReference type="AlphaFoldDB" id="A0AAW3PWN2"/>
<organism evidence="1 2">
    <name type="scientific">Burkholderia anthina</name>
    <dbReference type="NCBI Taxonomy" id="179879"/>
    <lineage>
        <taxon>Bacteria</taxon>
        <taxon>Pseudomonadati</taxon>
        <taxon>Pseudomonadota</taxon>
        <taxon>Betaproteobacteria</taxon>
        <taxon>Burkholderiales</taxon>
        <taxon>Burkholderiaceae</taxon>
        <taxon>Burkholderia</taxon>
        <taxon>Burkholderia cepacia complex</taxon>
    </lineage>
</organism>
<name>A0AAW3PWN2_9BURK</name>
<evidence type="ECO:0000313" key="2">
    <source>
        <dbReference type="Proteomes" id="UP000070434"/>
    </source>
</evidence>
<comment type="caution">
    <text evidence="1">The sequence shown here is derived from an EMBL/GenBank/DDBJ whole genome shotgun (WGS) entry which is preliminary data.</text>
</comment>
<protein>
    <submittedName>
        <fullName evidence="1">Uncharacterized protein</fullName>
    </submittedName>
</protein>
<gene>
    <name evidence="1" type="ORF">WS64_19630</name>
</gene>
<dbReference type="EMBL" id="LNJP01000002">
    <property type="protein sequence ID" value="KWZ33221.1"/>
    <property type="molecule type" value="Genomic_DNA"/>
</dbReference>
<dbReference type="Proteomes" id="UP000070434">
    <property type="component" value="Chromosome 3"/>
</dbReference>
<proteinExistence type="predicted"/>
<accession>A0AAW3PWN2</accession>
<sequence length="122" mass="13200">MRDRLFLPGQVIAGVPVKPDQHDSVIFGTTDAAGRTARIRLPKWHPQKKWVFNAIVGDGDLGESFRLVDPGCQKVHVGVPCLLDVENGYLAGGHSDANGYTDYAQSRTPSNVDLSTGFHTIG</sequence>